<sequence>MTYLEWLTATGKENTQANVEEFIGSLQDQGYDPGDVDGFAVTWDDAAEILRAGADAAAAAVEALASVPFFFLPDIFPDDLGDILPKAKNLLLIGLLAAGAVLFLLVAIRR</sequence>
<evidence type="ECO:0000313" key="2">
    <source>
        <dbReference type="EMBL" id="KKL53766.1"/>
    </source>
</evidence>
<keyword evidence="1" id="KW-0812">Transmembrane</keyword>
<proteinExistence type="predicted"/>
<keyword evidence="1" id="KW-0472">Membrane</keyword>
<comment type="caution">
    <text evidence="2">The sequence shown here is derived from an EMBL/GenBank/DDBJ whole genome shotgun (WGS) entry which is preliminary data.</text>
</comment>
<keyword evidence="1" id="KW-1133">Transmembrane helix</keyword>
<organism evidence="2">
    <name type="scientific">marine sediment metagenome</name>
    <dbReference type="NCBI Taxonomy" id="412755"/>
    <lineage>
        <taxon>unclassified sequences</taxon>
        <taxon>metagenomes</taxon>
        <taxon>ecological metagenomes</taxon>
    </lineage>
</organism>
<protein>
    <submittedName>
        <fullName evidence="2">Uncharacterized protein</fullName>
    </submittedName>
</protein>
<dbReference type="EMBL" id="LAZR01031436">
    <property type="protein sequence ID" value="KKL53766.1"/>
    <property type="molecule type" value="Genomic_DNA"/>
</dbReference>
<accession>A0A0F9DJ00</accession>
<reference evidence="2" key="1">
    <citation type="journal article" date="2015" name="Nature">
        <title>Complex archaea that bridge the gap between prokaryotes and eukaryotes.</title>
        <authorList>
            <person name="Spang A."/>
            <person name="Saw J.H."/>
            <person name="Jorgensen S.L."/>
            <person name="Zaremba-Niedzwiedzka K."/>
            <person name="Martijn J."/>
            <person name="Lind A.E."/>
            <person name="van Eijk R."/>
            <person name="Schleper C."/>
            <person name="Guy L."/>
            <person name="Ettema T.J."/>
        </authorList>
    </citation>
    <scope>NUCLEOTIDE SEQUENCE</scope>
</reference>
<evidence type="ECO:0000256" key="1">
    <source>
        <dbReference type="SAM" id="Phobius"/>
    </source>
</evidence>
<gene>
    <name evidence="2" type="ORF">LCGC14_2272190</name>
</gene>
<name>A0A0F9DJ00_9ZZZZ</name>
<feature type="transmembrane region" description="Helical" evidence="1">
    <location>
        <begin position="90"/>
        <end position="108"/>
    </location>
</feature>
<dbReference type="AlphaFoldDB" id="A0A0F9DJ00"/>